<name>A0A803KYF2_CHEQI</name>
<proteinExistence type="predicted"/>
<sequence length="128" mass="13948">MACKRGTSLVWMMVVVVAVMLVAENGRMCSAFDFGEAKDAVLDKAEEAKDWAYNKISGSGKLSVNPQNMKHAAEDMMRDAPGTEKFASGKLHAVSHSVKDGNERFYAEAKRDAGPAYDSLATKTVRED</sequence>
<keyword evidence="3" id="KW-1185">Reference proteome</keyword>
<keyword evidence="1" id="KW-0812">Transmembrane</keyword>
<organism evidence="2 3">
    <name type="scientific">Chenopodium quinoa</name>
    <name type="common">Quinoa</name>
    <dbReference type="NCBI Taxonomy" id="63459"/>
    <lineage>
        <taxon>Eukaryota</taxon>
        <taxon>Viridiplantae</taxon>
        <taxon>Streptophyta</taxon>
        <taxon>Embryophyta</taxon>
        <taxon>Tracheophyta</taxon>
        <taxon>Spermatophyta</taxon>
        <taxon>Magnoliopsida</taxon>
        <taxon>eudicotyledons</taxon>
        <taxon>Gunneridae</taxon>
        <taxon>Pentapetalae</taxon>
        <taxon>Caryophyllales</taxon>
        <taxon>Chenopodiaceae</taxon>
        <taxon>Chenopodioideae</taxon>
        <taxon>Atripliceae</taxon>
        <taxon>Chenopodium</taxon>
    </lineage>
</organism>
<evidence type="ECO:0000313" key="3">
    <source>
        <dbReference type="Proteomes" id="UP000596660"/>
    </source>
</evidence>
<evidence type="ECO:0000256" key="1">
    <source>
        <dbReference type="SAM" id="Phobius"/>
    </source>
</evidence>
<reference evidence="2" key="1">
    <citation type="journal article" date="2017" name="Nature">
        <title>The genome of Chenopodium quinoa.</title>
        <authorList>
            <person name="Jarvis D.E."/>
            <person name="Ho Y.S."/>
            <person name="Lightfoot D.J."/>
            <person name="Schmoeckel S.M."/>
            <person name="Li B."/>
            <person name="Borm T.J.A."/>
            <person name="Ohyanagi H."/>
            <person name="Mineta K."/>
            <person name="Michell C.T."/>
            <person name="Saber N."/>
            <person name="Kharbatia N.M."/>
            <person name="Rupper R.R."/>
            <person name="Sharp A.R."/>
            <person name="Dally N."/>
            <person name="Boughton B.A."/>
            <person name="Woo Y.H."/>
            <person name="Gao G."/>
            <person name="Schijlen E.G.W.M."/>
            <person name="Guo X."/>
            <person name="Momin A.A."/>
            <person name="Negrao S."/>
            <person name="Al-Babili S."/>
            <person name="Gehring C."/>
            <person name="Roessner U."/>
            <person name="Jung C."/>
            <person name="Murphy K."/>
            <person name="Arold S.T."/>
            <person name="Gojobori T."/>
            <person name="van der Linden C.G."/>
            <person name="van Loo E.N."/>
            <person name="Jellen E.N."/>
            <person name="Maughan P.J."/>
            <person name="Tester M."/>
        </authorList>
    </citation>
    <scope>NUCLEOTIDE SEQUENCE [LARGE SCALE GENOMIC DNA]</scope>
    <source>
        <strain evidence="2">cv. PI 614886</strain>
    </source>
</reference>
<reference evidence="2" key="2">
    <citation type="submission" date="2021-03" db="UniProtKB">
        <authorList>
            <consortium name="EnsemblPlants"/>
        </authorList>
    </citation>
    <scope>IDENTIFICATION</scope>
</reference>
<protein>
    <submittedName>
        <fullName evidence="2">Uncharacterized protein</fullName>
    </submittedName>
</protein>
<accession>A0A803KYF2</accession>
<dbReference type="AlphaFoldDB" id="A0A803KYF2"/>
<dbReference type="EnsemblPlants" id="AUR62004061-RA">
    <property type="protein sequence ID" value="AUR62004061-RA:cds"/>
    <property type="gene ID" value="AUR62004061"/>
</dbReference>
<evidence type="ECO:0000313" key="2">
    <source>
        <dbReference type="EnsemblPlants" id="AUR62004061-RA:cds"/>
    </source>
</evidence>
<keyword evidence="1" id="KW-0472">Membrane</keyword>
<keyword evidence="1" id="KW-1133">Transmembrane helix</keyword>
<feature type="transmembrane region" description="Helical" evidence="1">
    <location>
        <begin position="6"/>
        <end position="23"/>
    </location>
</feature>
<dbReference type="Proteomes" id="UP000596660">
    <property type="component" value="Unplaced"/>
</dbReference>
<dbReference type="Gramene" id="AUR62004061-RA">
    <property type="protein sequence ID" value="AUR62004061-RA:cds"/>
    <property type="gene ID" value="AUR62004061"/>
</dbReference>